<feature type="signal peptide" evidence="1">
    <location>
        <begin position="1"/>
        <end position="24"/>
    </location>
</feature>
<evidence type="ECO:0000256" key="1">
    <source>
        <dbReference type="SAM" id="SignalP"/>
    </source>
</evidence>
<dbReference type="RefSeq" id="WP_179922058.1">
    <property type="nucleotide sequence ID" value="NZ_CP058690.1"/>
</dbReference>
<dbReference type="InterPro" id="IPR021557">
    <property type="entry name" value="DUF3016"/>
</dbReference>
<name>A0A7H9BVG5_PARPN</name>
<organism evidence="2 3">
    <name type="scientific">Paracoccus pantotrophus</name>
    <name type="common">Thiosphaera pantotropha</name>
    <dbReference type="NCBI Taxonomy" id="82367"/>
    <lineage>
        <taxon>Bacteria</taxon>
        <taxon>Pseudomonadati</taxon>
        <taxon>Pseudomonadota</taxon>
        <taxon>Alphaproteobacteria</taxon>
        <taxon>Rhodobacterales</taxon>
        <taxon>Paracoccaceae</taxon>
        <taxon>Paracoccus</taxon>
    </lineage>
</organism>
<gene>
    <name evidence="2" type="ORF">HYQ43_11250</name>
</gene>
<dbReference type="AlphaFoldDB" id="A0A7H9BVG5"/>
<evidence type="ECO:0000313" key="3">
    <source>
        <dbReference type="Proteomes" id="UP000509322"/>
    </source>
</evidence>
<dbReference type="Proteomes" id="UP000509322">
    <property type="component" value="Chromosome 2"/>
</dbReference>
<keyword evidence="1" id="KW-0732">Signal</keyword>
<sequence>MPRALLLSTALALPVLIGVPDTAAADVAVTYVAPEKFRDREFRQERTRASALAEFDKEFAKLAERYLPAGQDLAIEVLDIDLAGEFEPWNFDYRDVRIMRDTTPPRMRFRYTLSEAGKLVRQDEVRLSDMNYLSRPGAANDTERFAHDKHLIEDWFRKTFDMRSNARSHHGSGT</sequence>
<evidence type="ECO:0000313" key="2">
    <source>
        <dbReference type="EMBL" id="QLH14855.1"/>
    </source>
</evidence>
<accession>A0A7H9BVG5</accession>
<protein>
    <submittedName>
        <fullName evidence="2">DUF3016 domain-containing protein</fullName>
    </submittedName>
</protein>
<dbReference type="Pfam" id="PF11454">
    <property type="entry name" value="DUF3016"/>
    <property type="match status" value="1"/>
</dbReference>
<reference evidence="2 3" key="1">
    <citation type="submission" date="2020-07" db="EMBL/GenBank/DDBJ databases">
        <title>The complete genome of Paracoccus pantotrophus ACCC 10489.</title>
        <authorList>
            <person name="Si Y."/>
        </authorList>
    </citation>
    <scope>NUCLEOTIDE SEQUENCE [LARGE SCALE GENOMIC DNA]</scope>
    <source>
        <strain evidence="2 3">ACCC10489</strain>
    </source>
</reference>
<dbReference type="EMBL" id="CP058690">
    <property type="protein sequence ID" value="QLH14855.1"/>
    <property type="molecule type" value="Genomic_DNA"/>
</dbReference>
<feature type="chain" id="PRO_5028925301" evidence="1">
    <location>
        <begin position="25"/>
        <end position="174"/>
    </location>
</feature>
<proteinExistence type="predicted"/>